<proteinExistence type="predicted"/>
<protein>
    <recommendedName>
        <fullName evidence="3">DUF3795 domain-containing protein</fullName>
    </recommendedName>
</protein>
<evidence type="ECO:0008006" key="3">
    <source>
        <dbReference type="Google" id="ProtNLM"/>
    </source>
</evidence>
<reference evidence="1 2" key="2">
    <citation type="journal article" date="2015" name="Stand. Genomic Sci.">
        <title>The complete genome sequence of the rumen methanogen Methanosarcina barkeri CM1.</title>
        <authorList>
            <person name="Lambie S.C."/>
            <person name="Kelly W.J."/>
            <person name="Leahy S.C."/>
            <person name="Li D."/>
            <person name="Reilly K."/>
            <person name="McAllister T.A."/>
            <person name="Valle E.R."/>
            <person name="Attwood G.T."/>
            <person name="Altermann E."/>
        </authorList>
    </citation>
    <scope>NUCLEOTIDE SEQUENCE [LARGE SCALE GENOMIC DNA]</scope>
    <source>
        <strain evidence="1 2">CM1</strain>
    </source>
</reference>
<dbReference type="RefSeq" id="WP_080941498.1">
    <property type="nucleotide sequence ID" value="NZ_CP008746.1"/>
</dbReference>
<dbReference type="InterPro" id="IPR024227">
    <property type="entry name" value="DUF3795"/>
</dbReference>
<organism evidence="1 2">
    <name type="scientific">Methanosarcina barkeri CM1</name>
    <dbReference type="NCBI Taxonomy" id="796385"/>
    <lineage>
        <taxon>Archaea</taxon>
        <taxon>Methanobacteriati</taxon>
        <taxon>Methanobacteriota</taxon>
        <taxon>Stenosarchaea group</taxon>
        <taxon>Methanomicrobia</taxon>
        <taxon>Methanosarcinales</taxon>
        <taxon>Methanosarcinaceae</taxon>
        <taxon>Methanosarcina</taxon>
    </lineage>
</organism>
<dbReference type="Proteomes" id="UP000035331">
    <property type="component" value="Chromosome"/>
</dbReference>
<sequence>MMICVCGVNCDGCPLLNNECAGCNAIEGKVYWAQHIGADVCPVYKCVKEKGYQNCGDCSQIPCELWVSLKDPSLSEEEHQKSIQDRLLILKGLR</sequence>
<name>A0A0G3CC95_METBA</name>
<evidence type="ECO:0000313" key="2">
    <source>
        <dbReference type="Proteomes" id="UP000035331"/>
    </source>
</evidence>
<dbReference type="Pfam" id="PF12675">
    <property type="entry name" value="DUF3795"/>
    <property type="match status" value="1"/>
</dbReference>
<dbReference type="PATRIC" id="fig|796385.3.peg.1565"/>
<accession>A0A0G3CC95</accession>
<dbReference type="EMBL" id="CP008746">
    <property type="protein sequence ID" value="AKJ38305.1"/>
    <property type="molecule type" value="Genomic_DNA"/>
</dbReference>
<dbReference type="AlphaFoldDB" id="A0A0G3CC95"/>
<dbReference type="GeneID" id="24844393"/>
<evidence type="ECO:0000313" key="1">
    <source>
        <dbReference type="EMBL" id="AKJ38305.1"/>
    </source>
</evidence>
<reference evidence="2" key="1">
    <citation type="submission" date="2014-06" db="EMBL/GenBank/DDBJ databases">
        <title>The complete genome sequence of Methanosarcina barkeri CM1.</title>
        <authorList>
            <consortium name="Pastoral Greenhouse Gas Research Consortium"/>
            <person name="Lambie S.C."/>
            <person name="Leahy S.C."/>
            <person name="Kelly W.J."/>
            <person name="Li D."/>
            <person name="Reilly K."/>
            <person name="Attwood G.T."/>
            <person name="Altermann E."/>
        </authorList>
    </citation>
    <scope>NUCLEOTIDE SEQUENCE [LARGE SCALE GENOMIC DNA]</scope>
    <source>
        <strain evidence="2">CM1</strain>
    </source>
</reference>
<gene>
    <name evidence="1" type="ORF">MCM1_1251</name>
</gene>